<evidence type="ECO:0000313" key="3">
    <source>
        <dbReference type="Proteomes" id="UP000233100"/>
    </source>
</evidence>
<feature type="compositionally biased region" description="Basic and acidic residues" evidence="1">
    <location>
        <begin position="1"/>
        <end position="10"/>
    </location>
</feature>
<keyword evidence="3" id="KW-1185">Reference proteome</keyword>
<accession>A0A2K5UR10</accession>
<reference evidence="2" key="3">
    <citation type="submission" date="2025-09" db="UniProtKB">
        <authorList>
            <consortium name="Ensembl"/>
        </authorList>
    </citation>
    <scope>IDENTIFICATION</scope>
</reference>
<reference evidence="2" key="2">
    <citation type="submission" date="2025-08" db="UniProtKB">
        <authorList>
            <consortium name="Ensembl"/>
        </authorList>
    </citation>
    <scope>IDENTIFICATION</scope>
</reference>
<dbReference type="Ensembl" id="ENSMFAT00000065367.2">
    <property type="protein sequence ID" value="ENSMFAP00000014858.2"/>
    <property type="gene ID" value="ENSMFAG00000030632.2"/>
</dbReference>
<feature type="region of interest" description="Disordered" evidence="1">
    <location>
        <begin position="147"/>
        <end position="175"/>
    </location>
</feature>
<organism evidence="2 3">
    <name type="scientific">Macaca fascicularis</name>
    <name type="common">Crab-eating macaque</name>
    <name type="synonym">Cynomolgus monkey</name>
    <dbReference type="NCBI Taxonomy" id="9541"/>
    <lineage>
        <taxon>Eukaryota</taxon>
        <taxon>Metazoa</taxon>
        <taxon>Chordata</taxon>
        <taxon>Craniata</taxon>
        <taxon>Vertebrata</taxon>
        <taxon>Euteleostomi</taxon>
        <taxon>Mammalia</taxon>
        <taxon>Eutheria</taxon>
        <taxon>Euarchontoglires</taxon>
        <taxon>Primates</taxon>
        <taxon>Haplorrhini</taxon>
        <taxon>Catarrhini</taxon>
        <taxon>Cercopithecidae</taxon>
        <taxon>Cercopithecinae</taxon>
        <taxon>Macaca</taxon>
    </lineage>
</organism>
<dbReference type="VEuPathDB" id="HostDB:ENSMFAG00000030632"/>
<dbReference type="AlphaFoldDB" id="A0A2K5UR10"/>
<name>A0A2K5UR10_MACFA</name>
<reference evidence="2 3" key="1">
    <citation type="submission" date="2013-03" db="EMBL/GenBank/DDBJ databases">
        <authorList>
            <person name="Warren W."/>
            <person name="Wilson R.K."/>
        </authorList>
    </citation>
    <scope>NUCLEOTIDE SEQUENCE</scope>
</reference>
<sequence>MRDTTHRLLTGERLALPKAPGLPHPVPEGAGGAEPSSPALAPGPQTGARPQARPTLGRRTSRRPCPGAAWTSFLHPPWSGMRLGWDKAVGGNAGRRCCLGPWPHYRERHLGQSPGGLKKNTWPCALRSGGVHAAPPRVPDRLAKRLLPHQERPRVRSSDAFCHPELGPETPCGPH</sequence>
<proteinExistence type="predicted"/>
<dbReference type="Proteomes" id="UP000233100">
    <property type="component" value="Chromosome 5"/>
</dbReference>
<feature type="compositionally biased region" description="Basic and acidic residues" evidence="1">
    <location>
        <begin position="147"/>
        <end position="157"/>
    </location>
</feature>
<evidence type="ECO:0000313" key="2">
    <source>
        <dbReference type="Ensembl" id="ENSMFAP00000014858.2"/>
    </source>
</evidence>
<protein>
    <submittedName>
        <fullName evidence="2">Uncharacterized protein</fullName>
    </submittedName>
</protein>
<evidence type="ECO:0000256" key="1">
    <source>
        <dbReference type="SAM" id="MobiDB-lite"/>
    </source>
</evidence>
<dbReference type="GeneTree" id="ENSGT00910000146990"/>
<feature type="region of interest" description="Disordered" evidence="1">
    <location>
        <begin position="1"/>
        <end position="68"/>
    </location>
</feature>